<dbReference type="Proteomes" id="UP000636793">
    <property type="component" value="Unassembled WGS sequence"/>
</dbReference>
<proteinExistence type="predicted"/>
<reference evidence="2" key="1">
    <citation type="journal article" date="2014" name="Int. J. Syst. Evol. Microbiol.">
        <title>Complete genome sequence of Corynebacterium casei LMG S-19264T (=DSM 44701T), isolated from a smear-ripened cheese.</title>
        <authorList>
            <consortium name="US DOE Joint Genome Institute (JGI-PGF)"/>
            <person name="Walter F."/>
            <person name="Albersmeier A."/>
            <person name="Kalinowski J."/>
            <person name="Ruckert C."/>
        </authorList>
    </citation>
    <scope>NUCLEOTIDE SEQUENCE</scope>
    <source>
        <strain evidence="2">CGMCC 1.15085</strain>
    </source>
</reference>
<dbReference type="EMBL" id="BMHI01000003">
    <property type="protein sequence ID" value="GGB31499.1"/>
    <property type="molecule type" value="Genomic_DNA"/>
</dbReference>
<gene>
    <name evidence="2" type="ORF">GCM10011492_22650</name>
</gene>
<sequence>MKITIKDFKYQVPSEVKPGQKITVTNSDNVNHTVTSDKDGLFDAVVDSNGGTKTFTAPSMPGKYPFHCTYHANMHGTLVVS</sequence>
<organism evidence="2 3">
    <name type="scientific">Flexivirga endophytica</name>
    <dbReference type="NCBI Taxonomy" id="1849103"/>
    <lineage>
        <taxon>Bacteria</taxon>
        <taxon>Bacillati</taxon>
        <taxon>Actinomycetota</taxon>
        <taxon>Actinomycetes</taxon>
        <taxon>Micrococcales</taxon>
        <taxon>Dermacoccaceae</taxon>
        <taxon>Flexivirga</taxon>
    </lineage>
</organism>
<dbReference type="RefSeq" id="WP_188837108.1">
    <property type="nucleotide sequence ID" value="NZ_BMHI01000003.1"/>
</dbReference>
<evidence type="ECO:0000313" key="2">
    <source>
        <dbReference type="EMBL" id="GGB31499.1"/>
    </source>
</evidence>
<reference evidence="2" key="2">
    <citation type="submission" date="2020-09" db="EMBL/GenBank/DDBJ databases">
        <authorList>
            <person name="Sun Q."/>
            <person name="Zhou Y."/>
        </authorList>
    </citation>
    <scope>NUCLEOTIDE SEQUENCE</scope>
    <source>
        <strain evidence="2">CGMCC 1.15085</strain>
    </source>
</reference>
<dbReference type="PANTHER" id="PTHR36507:SF1">
    <property type="entry name" value="BLL1555 PROTEIN"/>
    <property type="match status" value="1"/>
</dbReference>
<dbReference type="Gene3D" id="2.60.40.420">
    <property type="entry name" value="Cupredoxins - blue copper proteins"/>
    <property type="match status" value="1"/>
</dbReference>
<dbReference type="InterPro" id="IPR028096">
    <property type="entry name" value="EfeO_Cupredoxin"/>
</dbReference>
<accession>A0A916T6B1</accession>
<dbReference type="AlphaFoldDB" id="A0A916T6B1"/>
<name>A0A916T6B1_9MICO</name>
<comment type="caution">
    <text evidence="2">The sequence shown here is derived from an EMBL/GenBank/DDBJ whole genome shotgun (WGS) entry which is preliminary data.</text>
</comment>
<dbReference type="InterPro" id="IPR052721">
    <property type="entry name" value="ET_Amicyanin"/>
</dbReference>
<dbReference type="InterPro" id="IPR008972">
    <property type="entry name" value="Cupredoxin"/>
</dbReference>
<dbReference type="Pfam" id="PF13473">
    <property type="entry name" value="Cupredoxin_1"/>
    <property type="match status" value="1"/>
</dbReference>
<protein>
    <recommendedName>
        <fullName evidence="1">EfeO-type cupredoxin-like domain-containing protein</fullName>
    </recommendedName>
</protein>
<feature type="domain" description="EfeO-type cupredoxin-like" evidence="1">
    <location>
        <begin position="2"/>
        <end position="80"/>
    </location>
</feature>
<dbReference type="SUPFAM" id="SSF49503">
    <property type="entry name" value="Cupredoxins"/>
    <property type="match status" value="1"/>
</dbReference>
<dbReference type="PANTHER" id="PTHR36507">
    <property type="entry name" value="BLL1555 PROTEIN"/>
    <property type="match status" value="1"/>
</dbReference>
<keyword evidence="3" id="KW-1185">Reference proteome</keyword>
<evidence type="ECO:0000259" key="1">
    <source>
        <dbReference type="Pfam" id="PF13473"/>
    </source>
</evidence>
<evidence type="ECO:0000313" key="3">
    <source>
        <dbReference type="Proteomes" id="UP000636793"/>
    </source>
</evidence>